<organism evidence="1 2">
    <name type="scientific">Ambispora leptoticha</name>
    <dbReference type="NCBI Taxonomy" id="144679"/>
    <lineage>
        <taxon>Eukaryota</taxon>
        <taxon>Fungi</taxon>
        <taxon>Fungi incertae sedis</taxon>
        <taxon>Mucoromycota</taxon>
        <taxon>Glomeromycotina</taxon>
        <taxon>Glomeromycetes</taxon>
        <taxon>Archaeosporales</taxon>
        <taxon>Ambisporaceae</taxon>
        <taxon>Ambispora</taxon>
    </lineage>
</organism>
<dbReference type="SUPFAM" id="SSF52540">
    <property type="entry name" value="P-loop containing nucleoside triphosphate hydrolases"/>
    <property type="match status" value="1"/>
</dbReference>
<accession>A0A9N8V7P5</accession>
<reference evidence="1" key="1">
    <citation type="submission" date="2021-06" db="EMBL/GenBank/DDBJ databases">
        <authorList>
            <person name="Kallberg Y."/>
            <person name="Tangrot J."/>
            <person name="Rosling A."/>
        </authorList>
    </citation>
    <scope>NUCLEOTIDE SEQUENCE</scope>
    <source>
        <strain evidence="1">FL130A</strain>
    </source>
</reference>
<sequence length="337" mass="39087">MDGGKWNEKKYNGLLGFKEFKRKLRKYIVNLEDDMTQGKKTKQTINALLGPPGVGGRSDTGIFEGVSPSTKAPFAGRLCEGLARSKQRNVIVLLDEPDKIQEGIPDFIFDRVTFIDLPIYTYKEREDYVVSTLSKLLDSDEKTKRYADQIKDNKDFCKYIITEAWGLRQVNANIDEIFKSLRYYVNMESKGYEKSIGDFTKPTKVETTKNRFNLIYKEGQEINLNRVRTFSRVEDNNEKGEKVPPPPTAFPEYNCRIVMNANNEIEIELNISDEPKYQEELIKFFRCKTYEDYSKLLSMNILFNEELEELKQIEIVKGKLTETGVSYDFDRPDLAII</sequence>
<dbReference type="OrthoDB" id="10042665at2759"/>
<dbReference type="InterPro" id="IPR027417">
    <property type="entry name" value="P-loop_NTPase"/>
</dbReference>
<proteinExistence type="predicted"/>
<protein>
    <submittedName>
        <fullName evidence="1">6969_t:CDS:1</fullName>
    </submittedName>
</protein>
<evidence type="ECO:0000313" key="2">
    <source>
        <dbReference type="Proteomes" id="UP000789508"/>
    </source>
</evidence>
<comment type="caution">
    <text evidence="1">The sequence shown here is derived from an EMBL/GenBank/DDBJ whole genome shotgun (WGS) entry which is preliminary data.</text>
</comment>
<dbReference type="EMBL" id="CAJVPS010000001">
    <property type="protein sequence ID" value="CAG8437618.1"/>
    <property type="molecule type" value="Genomic_DNA"/>
</dbReference>
<keyword evidence="2" id="KW-1185">Reference proteome</keyword>
<evidence type="ECO:0000313" key="1">
    <source>
        <dbReference type="EMBL" id="CAG8437618.1"/>
    </source>
</evidence>
<name>A0A9N8V7P5_9GLOM</name>
<gene>
    <name evidence="1" type="ORF">ALEPTO_LOCUS40</name>
</gene>
<dbReference type="AlphaFoldDB" id="A0A9N8V7P5"/>
<dbReference type="Proteomes" id="UP000789508">
    <property type="component" value="Unassembled WGS sequence"/>
</dbReference>